<dbReference type="GO" id="GO:0015744">
    <property type="term" value="P:succinate transport"/>
    <property type="evidence" value="ECO:0007669"/>
    <property type="project" value="TreeGrafter"/>
</dbReference>
<keyword evidence="3 7" id="KW-0812">Transmembrane</keyword>
<feature type="transmembrane region" description="Helical" evidence="7">
    <location>
        <begin position="225"/>
        <end position="250"/>
    </location>
</feature>
<dbReference type="GO" id="GO:0022857">
    <property type="term" value="F:transmembrane transporter activity"/>
    <property type="evidence" value="ECO:0007669"/>
    <property type="project" value="InterPro"/>
</dbReference>
<comment type="subcellular location">
    <subcellularLocation>
        <location evidence="1">Cell membrane</location>
        <topology evidence="1">Multi-pass membrane protein</topology>
    </subcellularLocation>
</comment>
<dbReference type="STRING" id="1077974.GOEFS_106_01240"/>
<evidence type="ECO:0000256" key="1">
    <source>
        <dbReference type="ARBA" id="ARBA00004651"/>
    </source>
</evidence>
<comment type="similarity">
    <text evidence="6">Belongs to the ThrE exporter (TC 2.A.79) family.</text>
</comment>
<proteinExistence type="inferred from homology"/>
<dbReference type="OrthoDB" id="4372961at2"/>
<keyword evidence="2" id="KW-1003">Cell membrane</keyword>
<dbReference type="EMBL" id="BAEH01000106">
    <property type="protein sequence ID" value="GAB20226.1"/>
    <property type="molecule type" value="Genomic_DNA"/>
</dbReference>
<accession>H0R575</accession>
<protein>
    <recommendedName>
        <fullName evidence="8">Threonine/serine exporter-like N-terminal domain-containing protein</fullName>
    </recommendedName>
</protein>
<gene>
    <name evidence="9" type="ORF">GOEFS_106_01240</name>
</gene>
<feature type="transmembrane region" description="Helical" evidence="7">
    <location>
        <begin position="136"/>
        <end position="155"/>
    </location>
</feature>
<name>H0R575_9ACTN</name>
<evidence type="ECO:0000256" key="6">
    <source>
        <dbReference type="ARBA" id="ARBA00034125"/>
    </source>
</evidence>
<evidence type="ECO:0000256" key="2">
    <source>
        <dbReference type="ARBA" id="ARBA00022475"/>
    </source>
</evidence>
<sequence>MTNHDRRLGELGVLLLDAGMSVTDVRDNLVAVRNTHPAEKDIEFAVLPIAVWVTDRDTGHTTFVQSAGKELSFRQAAHASRLVQQTVAADVALAQVPERIAAIRRMPRTRPVASWVMGSALVAGGLAVVFRCPWWSIVVAFIVGGLVGLTTSILGRTRNGDAVAPFVAAFGATALVGATASIFDFDSVPLYGVCAPIAILVPGALITNALLELTAADIVTGASRLMYGLMMLGFMSVGILAGGAVTGLHIDHDSAMLVGEIPGLAGNGGWQGLPPFPLSWIGVVALAVGVGLAFGAGTRLIVLSVVMMTLTFSVVSAVTVLVGNVVATGFAAAVLFVAARILERMTVAVPATVSFQPAFLLMVPGTVGLVALASMDAGSVGMIFQTFVSLCLGTKIGALIAETLFVVKHPSADHM</sequence>
<dbReference type="AlphaFoldDB" id="H0R575"/>
<keyword evidence="10" id="KW-1185">Reference proteome</keyword>
<dbReference type="GO" id="GO:0005886">
    <property type="term" value="C:plasma membrane"/>
    <property type="evidence" value="ECO:0007669"/>
    <property type="project" value="UniProtKB-SubCell"/>
</dbReference>
<evidence type="ECO:0000313" key="10">
    <source>
        <dbReference type="Proteomes" id="UP000035034"/>
    </source>
</evidence>
<dbReference type="PANTHER" id="PTHR34390">
    <property type="entry name" value="UPF0442 PROTEIN YJJB-RELATED"/>
    <property type="match status" value="1"/>
</dbReference>
<feature type="transmembrane region" description="Helical" evidence="7">
    <location>
        <begin position="189"/>
        <end position="213"/>
    </location>
</feature>
<evidence type="ECO:0000313" key="9">
    <source>
        <dbReference type="EMBL" id="GAB20226.1"/>
    </source>
</evidence>
<reference evidence="9 10" key="1">
    <citation type="submission" date="2011-12" db="EMBL/GenBank/DDBJ databases">
        <title>Whole genome shotgun sequence of Gordonia effusa NBRC 100432.</title>
        <authorList>
            <person name="Yoshida I."/>
            <person name="Takarada H."/>
            <person name="Hosoyama A."/>
            <person name="Tsuchikane K."/>
            <person name="Katsumata H."/>
            <person name="Yamazaki S."/>
            <person name="Fujita N."/>
        </authorList>
    </citation>
    <scope>NUCLEOTIDE SEQUENCE [LARGE SCALE GENOMIC DNA]</scope>
    <source>
        <strain evidence="9 10">NBRC 100432</strain>
    </source>
</reference>
<feature type="transmembrane region" description="Helical" evidence="7">
    <location>
        <begin position="387"/>
        <end position="407"/>
    </location>
</feature>
<dbReference type="Proteomes" id="UP000035034">
    <property type="component" value="Unassembled WGS sequence"/>
</dbReference>
<feature type="transmembrane region" description="Helical" evidence="7">
    <location>
        <begin position="314"/>
        <end position="338"/>
    </location>
</feature>
<organism evidence="9 10">
    <name type="scientific">Gordonia effusa NBRC 100432</name>
    <dbReference type="NCBI Taxonomy" id="1077974"/>
    <lineage>
        <taxon>Bacteria</taxon>
        <taxon>Bacillati</taxon>
        <taxon>Actinomycetota</taxon>
        <taxon>Actinomycetes</taxon>
        <taxon>Mycobacteriales</taxon>
        <taxon>Gordoniaceae</taxon>
        <taxon>Gordonia</taxon>
    </lineage>
</organism>
<dbReference type="PANTHER" id="PTHR34390:SF1">
    <property type="entry name" value="SUCCINATE TRANSPORTER SUBUNIT YJJB-RELATED"/>
    <property type="match status" value="1"/>
</dbReference>
<dbReference type="eggNOG" id="COG2966">
    <property type="taxonomic scope" value="Bacteria"/>
</dbReference>
<feature type="transmembrane region" description="Helical" evidence="7">
    <location>
        <begin position="162"/>
        <end position="183"/>
    </location>
</feature>
<feature type="transmembrane region" description="Helical" evidence="7">
    <location>
        <begin position="280"/>
        <end position="302"/>
    </location>
</feature>
<evidence type="ECO:0000256" key="5">
    <source>
        <dbReference type="ARBA" id="ARBA00023136"/>
    </source>
</evidence>
<comment type="caution">
    <text evidence="9">The sequence shown here is derived from an EMBL/GenBank/DDBJ whole genome shotgun (WGS) entry which is preliminary data.</text>
</comment>
<keyword evidence="4 7" id="KW-1133">Transmembrane helix</keyword>
<keyword evidence="5 7" id="KW-0472">Membrane</keyword>
<evidence type="ECO:0000256" key="4">
    <source>
        <dbReference type="ARBA" id="ARBA00022989"/>
    </source>
</evidence>
<dbReference type="InterPro" id="IPR010619">
    <property type="entry name" value="ThrE-like_N"/>
</dbReference>
<evidence type="ECO:0000256" key="3">
    <source>
        <dbReference type="ARBA" id="ARBA00022692"/>
    </source>
</evidence>
<dbReference type="InterPro" id="IPR050539">
    <property type="entry name" value="ThrE_Dicarb/AminoAcid_Exp"/>
</dbReference>
<feature type="transmembrane region" description="Helical" evidence="7">
    <location>
        <begin position="358"/>
        <end position="375"/>
    </location>
</feature>
<evidence type="ECO:0000259" key="8">
    <source>
        <dbReference type="Pfam" id="PF06738"/>
    </source>
</evidence>
<dbReference type="Pfam" id="PF06738">
    <property type="entry name" value="ThrE"/>
    <property type="match status" value="1"/>
</dbReference>
<feature type="domain" description="Threonine/serine exporter-like N-terminal" evidence="8">
    <location>
        <begin position="10"/>
        <end position="242"/>
    </location>
</feature>
<evidence type="ECO:0000256" key="7">
    <source>
        <dbReference type="SAM" id="Phobius"/>
    </source>
</evidence>
<dbReference type="RefSeq" id="WP_007319561.1">
    <property type="nucleotide sequence ID" value="NZ_BAEH01000106.1"/>
</dbReference>
<feature type="transmembrane region" description="Helical" evidence="7">
    <location>
        <begin position="112"/>
        <end position="130"/>
    </location>
</feature>